<keyword evidence="3" id="KW-0479">Metal-binding</keyword>
<dbReference type="PANTHER" id="PTHR36531">
    <property type="entry name" value="CRISPR-ASSOCIATED EXONUCLEASE CAS4"/>
    <property type="match status" value="1"/>
</dbReference>
<sequence>MTDYIPVSGVVACHICPRRYYFERSEEHPELPRYTVCKQVSTHLGELLEAEQIWREVLCVLPEATEDVRELLDECVAACSETAWQRPVQVDLAVESDTLGIRGRVDKIFEDGTFAVARSSTAPKAGVYGTDRLRVACYVACLKETLGRPVAGGYVEYVASGVCRYVEPQPRDRREMIKAIRAAKRVVAGELPPRPLRAPCEGCPHLERCTAGPRRLSDLF</sequence>
<reference evidence="8 9" key="1">
    <citation type="journal article" date="2015" name="Int. J. Syst. Evol. Microbiol.">
        <title>Methanoculleus sediminis sp. nov., a methanogen from sediments near a submarine mud volcano.</title>
        <authorList>
            <person name="Chen S.C."/>
            <person name="Chen M.F."/>
            <person name="Lai M.C."/>
            <person name="Weng C.Y."/>
            <person name="Wu S.Y."/>
            <person name="Lin S."/>
            <person name="Yang T.F."/>
            <person name="Chen P.C."/>
        </authorList>
    </citation>
    <scope>NUCLEOTIDE SEQUENCE [LARGE SCALE GENOMIC DNA]</scope>
    <source>
        <strain evidence="8 9">S3Fa</strain>
    </source>
</reference>
<comment type="caution">
    <text evidence="8">The sequence shown here is derived from an EMBL/GenBank/DDBJ whole genome shotgun (WGS) entry which is preliminary data.</text>
</comment>
<gene>
    <name evidence="8" type="ORF">SZ63_01180</name>
</gene>
<evidence type="ECO:0000256" key="1">
    <source>
        <dbReference type="ARBA" id="ARBA00001966"/>
    </source>
</evidence>
<dbReference type="PATRIC" id="fig|1550566.3.peg.255"/>
<evidence type="ECO:0000256" key="5">
    <source>
        <dbReference type="ARBA" id="ARBA00023004"/>
    </source>
</evidence>
<dbReference type="Gene3D" id="3.90.320.10">
    <property type="match status" value="1"/>
</dbReference>
<dbReference type="InterPro" id="IPR011604">
    <property type="entry name" value="PDDEXK-like_dom_sf"/>
</dbReference>
<comment type="cofactor">
    <cofactor evidence="1">
        <name>[4Fe-4S] cluster</name>
        <dbReference type="ChEBI" id="CHEBI:49883"/>
    </cofactor>
</comment>
<name>A0A0H1R1L6_9EURY</name>
<evidence type="ECO:0000313" key="9">
    <source>
        <dbReference type="Proteomes" id="UP000035301"/>
    </source>
</evidence>
<dbReference type="OrthoDB" id="26676at2157"/>
<dbReference type="Pfam" id="PF01930">
    <property type="entry name" value="Cas_Cas4"/>
    <property type="match status" value="1"/>
</dbReference>
<dbReference type="InterPro" id="IPR022765">
    <property type="entry name" value="Dna2/Cas4_DUF83"/>
</dbReference>
<evidence type="ECO:0000256" key="4">
    <source>
        <dbReference type="ARBA" id="ARBA00022801"/>
    </source>
</evidence>
<keyword evidence="5" id="KW-0408">Iron</keyword>
<dbReference type="AlphaFoldDB" id="A0A0H1R1L6"/>
<dbReference type="GO" id="GO:0004518">
    <property type="term" value="F:nuclease activity"/>
    <property type="evidence" value="ECO:0007669"/>
    <property type="project" value="UniProtKB-KW"/>
</dbReference>
<keyword evidence="9" id="KW-1185">Reference proteome</keyword>
<evidence type="ECO:0000256" key="2">
    <source>
        <dbReference type="ARBA" id="ARBA00022722"/>
    </source>
</evidence>
<evidence type="ECO:0000259" key="7">
    <source>
        <dbReference type="Pfam" id="PF01930"/>
    </source>
</evidence>
<accession>A0A0H1R1L6</accession>
<dbReference type="Proteomes" id="UP000035301">
    <property type="component" value="Unassembled WGS sequence"/>
</dbReference>
<evidence type="ECO:0000313" key="8">
    <source>
        <dbReference type="EMBL" id="KLK89095.1"/>
    </source>
</evidence>
<keyword evidence="2" id="KW-0540">Nuclease</keyword>
<dbReference type="PANTHER" id="PTHR36531:SF6">
    <property type="entry name" value="DNA REPLICATION ATP-DEPENDENT HELICASE_NUCLEASE DNA2"/>
    <property type="match status" value="1"/>
</dbReference>
<dbReference type="RefSeq" id="WP_048179815.1">
    <property type="nucleotide sequence ID" value="NZ_JXOJ01000001.1"/>
</dbReference>
<keyword evidence="4" id="KW-0378">Hydrolase</keyword>
<protein>
    <recommendedName>
        <fullName evidence="7">DUF83 domain-containing protein</fullName>
    </recommendedName>
</protein>
<feature type="domain" description="DUF83" evidence="7">
    <location>
        <begin position="102"/>
        <end position="210"/>
    </location>
</feature>
<dbReference type="STRING" id="1550566.SZ63_01180"/>
<evidence type="ECO:0000256" key="6">
    <source>
        <dbReference type="ARBA" id="ARBA00023014"/>
    </source>
</evidence>
<dbReference type="GO" id="GO:0016787">
    <property type="term" value="F:hydrolase activity"/>
    <property type="evidence" value="ECO:0007669"/>
    <property type="project" value="UniProtKB-KW"/>
</dbReference>
<dbReference type="GO" id="GO:0046872">
    <property type="term" value="F:metal ion binding"/>
    <property type="evidence" value="ECO:0007669"/>
    <property type="project" value="UniProtKB-KW"/>
</dbReference>
<dbReference type="EMBL" id="JXOJ01000001">
    <property type="protein sequence ID" value="KLK89095.1"/>
    <property type="molecule type" value="Genomic_DNA"/>
</dbReference>
<dbReference type="GO" id="GO:0051536">
    <property type="term" value="F:iron-sulfur cluster binding"/>
    <property type="evidence" value="ECO:0007669"/>
    <property type="project" value="UniProtKB-KW"/>
</dbReference>
<proteinExistence type="predicted"/>
<organism evidence="8 9">
    <name type="scientific">Methanoculleus sediminis</name>
    <dbReference type="NCBI Taxonomy" id="1550566"/>
    <lineage>
        <taxon>Archaea</taxon>
        <taxon>Methanobacteriati</taxon>
        <taxon>Methanobacteriota</taxon>
        <taxon>Stenosarchaea group</taxon>
        <taxon>Methanomicrobia</taxon>
        <taxon>Methanomicrobiales</taxon>
        <taxon>Methanomicrobiaceae</taxon>
        <taxon>Methanoculleus</taxon>
    </lineage>
</organism>
<evidence type="ECO:0000256" key="3">
    <source>
        <dbReference type="ARBA" id="ARBA00022723"/>
    </source>
</evidence>
<dbReference type="InterPro" id="IPR051827">
    <property type="entry name" value="Cas4_exonuclease"/>
</dbReference>
<keyword evidence="6" id="KW-0411">Iron-sulfur</keyword>